<dbReference type="Proteomes" id="UP000017246">
    <property type="component" value="Unassembled WGS sequence"/>
</dbReference>
<dbReference type="Gene3D" id="1.10.150.40">
    <property type="entry name" value="Barrier-to-autointegration factor, BAF"/>
    <property type="match status" value="1"/>
</dbReference>
<dbReference type="STRING" id="6211.A0A087W0Z4"/>
<name>A0A087W0Z4_ECHMU</name>
<dbReference type="SMART" id="SM01023">
    <property type="entry name" value="BAF"/>
    <property type="match status" value="1"/>
</dbReference>
<dbReference type="PANTHER" id="PTHR47507:SF6">
    <property type="entry name" value="BARRIER-TO-AUTOINTEGRATION FACTOR"/>
    <property type="match status" value="1"/>
</dbReference>
<dbReference type="Pfam" id="PF02961">
    <property type="entry name" value="SAM_BAF"/>
    <property type="match status" value="1"/>
</dbReference>
<accession>A0A087W0Z4</accession>
<dbReference type="GO" id="GO:0003677">
    <property type="term" value="F:DNA binding"/>
    <property type="evidence" value="ECO:0007669"/>
    <property type="project" value="InterPro"/>
</dbReference>
<evidence type="ECO:0000256" key="3">
    <source>
        <dbReference type="ARBA" id="ARBA00074730"/>
    </source>
</evidence>
<dbReference type="OMA" id="TEWCDAF"/>
<keyword evidence="6" id="KW-1185">Reference proteome</keyword>
<dbReference type="EMBL" id="LN902844">
    <property type="protein sequence ID" value="CDI98256.1"/>
    <property type="molecule type" value="Genomic_DNA"/>
</dbReference>
<gene>
    <name evidence="5" type="ORF">EmuJ_000209800</name>
</gene>
<comment type="subcellular location">
    <subcellularLocation>
        <location evidence="1">Nucleus</location>
    </subcellularLocation>
</comment>
<protein>
    <recommendedName>
        <fullName evidence="3">Barrier-to-autointegration factor-like protein</fullName>
    </recommendedName>
    <alternativeName>
        <fullName evidence="4">Barrier-to-autointegration factor 2</fullName>
    </alternativeName>
</protein>
<evidence type="ECO:0000256" key="1">
    <source>
        <dbReference type="ARBA" id="ARBA00004123"/>
    </source>
</evidence>
<dbReference type="GO" id="GO:0051276">
    <property type="term" value="P:chromosome organization"/>
    <property type="evidence" value="ECO:0007669"/>
    <property type="project" value="TreeGrafter"/>
</dbReference>
<dbReference type="OrthoDB" id="9997163at2759"/>
<evidence type="ECO:0000313" key="5">
    <source>
        <dbReference type="EMBL" id="CDI98256.1"/>
    </source>
</evidence>
<dbReference type="GO" id="GO:0000793">
    <property type="term" value="C:condensed chromosome"/>
    <property type="evidence" value="ECO:0007669"/>
    <property type="project" value="TreeGrafter"/>
</dbReference>
<dbReference type="eggNOG" id="KOG4233">
    <property type="taxonomic scope" value="Eukaryota"/>
</dbReference>
<dbReference type="GO" id="GO:0005634">
    <property type="term" value="C:nucleus"/>
    <property type="evidence" value="ECO:0007669"/>
    <property type="project" value="UniProtKB-SubCell"/>
</dbReference>
<dbReference type="PANTHER" id="PTHR47507">
    <property type="entry name" value="BARRIER TO AUTOINTEGRATION FACTOR 2"/>
    <property type="match status" value="1"/>
</dbReference>
<dbReference type="InterPro" id="IPR036617">
    <property type="entry name" value="BAF_sf"/>
</dbReference>
<evidence type="ECO:0000313" key="6">
    <source>
        <dbReference type="Proteomes" id="UP000017246"/>
    </source>
</evidence>
<proteinExistence type="predicted"/>
<dbReference type="InterPro" id="IPR051387">
    <property type="entry name" value="BAF"/>
</dbReference>
<reference evidence="5" key="1">
    <citation type="journal article" date="2013" name="Nature">
        <title>The genomes of four tapeworm species reveal adaptations to parasitism.</title>
        <authorList>
            <person name="Tsai I.J."/>
            <person name="Zarowiecki M."/>
            <person name="Holroyd N."/>
            <person name="Garciarrubio A."/>
            <person name="Sanchez-Flores A."/>
            <person name="Brooks K.L."/>
            <person name="Tracey A."/>
            <person name="Bobes R.J."/>
            <person name="Fragoso G."/>
            <person name="Sciutto E."/>
            <person name="Aslett M."/>
            <person name="Beasley H."/>
            <person name="Bennett H.M."/>
            <person name="Cai J."/>
            <person name="Camicia F."/>
            <person name="Clark R."/>
            <person name="Cucher M."/>
            <person name="De Silva N."/>
            <person name="Day T.A."/>
            <person name="Deplazes P."/>
            <person name="Estrada K."/>
            <person name="Fernandez C."/>
            <person name="Holland P.W."/>
            <person name="Hou J."/>
            <person name="Hu S."/>
            <person name="Huckvale T."/>
            <person name="Hung S.S."/>
            <person name="Kamenetzky L."/>
            <person name="Keane J.A."/>
            <person name="Kiss F."/>
            <person name="Koziol U."/>
            <person name="Lambert O."/>
            <person name="Liu K."/>
            <person name="Luo X."/>
            <person name="Luo Y."/>
            <person name="Macchiaroli N."/>
            <person name="Nichol S."/>
            <person name="Paps J."/>
            <person name="Parkinson J."/>
            <person name="Pouchkina-Stantcheva N."/>
            <person name="Riddiford N."/>
            <person name="Rosenzvit M."/>
            <person name="Salinas G."/>
            <person name="Wasmuth J.D."/>
            <person name="Zamanian M."/>
            <person name="Zheng Y."/>
            <person name="Cai X."/>
            <person name="Soberon X."/>
            <person name="Olson P.D."/>
            <person name="Laclette J.P."/>
            <person name="Brehm K."/>
            <person name="Berriman M."/>
            <person name="Garciarrubio A."/>
            <person name="Bobes R.J."/>
            <person name="Fragoso G."/>
            <person name="Sanchez-Flores A."/>
            <person name="Estrada K."/>
            <person name="Cevallos M.A."/>
            <person name="Morett E."/>
            <person name="Gonzalez V."/>
            <person name="Portillo T."/>
            <person name="Ochoa-Leyva A."/>
            <person name="Jose M.V."/>
            <person name="Sciutto E."/>
            <person name="Landa A."/>
            <person name="Jimenez L."/>
            <person name="Valdes V."/>
            <person name="Carrero J.C."/>
            <person name="Larralde C."/>
            <person name="Morales-Montor J."/>
            <person name="Limon-Lason J."/>
            <person name="Soberon X."/>
            <person name="Laclette J.P."/>
        </authorList>
    </citation>
    <scope>NUCLEOTIDE SEQUENCE [LARGE SCALE GENOMIC DNA]</scope>
</reference>
<dbReference type="FunFam" id="1.10.150.40:FF:000002">
    <property type="entry name" value="Barrier to autointegration factor 2"/>
    <property type="match status" value="1"/>
</dbReference>
<reference evidence="5" key="2">
    <citation type="submission" date="2015-11" db="EMBL/GenBank/DDBJ databases">
        <authorList>
            <person name="Zhang Y."/>
            <person name="Guo Z."/>
        </authorList>
    </citation>
    <scope>NUCLEOTIDE SEQUENCE</scope>
</reference>
<evidence type="ECO:0000256" key="2">
    <source>
        <dbReference type="ARBA" id="ARBA00023242"/>
    </source>
</evidence>
<keyword evidence="2" id="KW-0539">Nucleus</keyword>
<dbReference type="SUPFAM" id="SSF47798">
    <property type="entry name" value="Barrier-to-autointegration factor, BAF"/>
    <property type="match status" value="1"/>
</dbReference>
<dbReference type="AlphaFoldDB" id="A0A087W0Z4"/>
<dbReference type="InterPro" id="IPR004122">
    <property type="entry name" value="BAF_prot"/>
</dbReference>
<evidence type="ECO:0000256" key="4">
    <source>
        <dbReference type="ARBA" id="ARBA00079764"/>
    </source>
</evidence>
<sequence>MSTSQKHRNFVSEPIGDKSVFELPGVGEVLGQKLKRKGYGMAYNVLGQYLLLNKDEELFIDWIKLISSANQKQAKDCFDALDSWCSAFMQ</sequence>
<organism evidence="5 6">
    <name type="scientific">Echinococcus multilocularis</name>
    <name type="common">Fox tapeworm</name>
    <dbReference type="NCBI Taxonomy" id="6211"/>
    <lineage>
        <taxon>Eukaryota</taxon>
        <taxon>Metazoa</taxon>
        <taxon>Spiralia</taxon>
        <taxon>Lophotrochozoa</taxon>
        <taxon>Platyhelminthes</taxon>
        <taxon>Cestoda</taxon>
        <taxon>Eucestoda</taxon>
        <taxon>Cyclophyllidea</taxon>
        <taxon>Taeniidae</taxon>
        <taxon>Echinococcus</taxon>
    </lineage>
</organism>